<dbReference type="GO" id="GO:0006284">
    <property type="term" value="P:base-excision repair"/>
    <property type="evidence" value="ECO:0007669"/>
    <property type="project" value="TreeGrafter"/>
</dbReference>
<dbReference type="Proteomes" id="UP000242497">
    <property type="component" value="Unassembled WGS sequence"/>
</dbReference>
<evidence type="ECO:0000313" key="3">
    <source>
        <dbReference type="Proteomes" id="UP000242497"/>
    </source>
</evidence>
<dbReference type="Pfam" id="PF01261">
    <property type="entry name" value="AP_endonuc_2"/>
    <property type="match status" value="1"/>
</dbReference>
<dbReference type="OrthoDB" id="9801960at2"/>
<dbReference type="AlphaFoldDB" id="A0A1M6N552"/>
<keyword evidence="3" id="KW-1185">Reference proteome</keyword>
<feature type="domain" description="Xylose isomerase-like TIM barrel" evidence="1">
    <location>
        <begin position="16"/>
        <end position="236"/>
    </location>
</feature>
<dbReference type="Gene3D" id="3.20.20.150">
    <property type="entry name" value="Divalent-metal-dependent TIM barrel enzymes"/>
    <property type="match status" value="1"/>
</dbReference>
<dbReference type="PANTHER" id="PTHR21445:SF0">
    <property type="entry name" value="APURINIC-APYRIMIDINIC ENDONUCLEASE"/>
    <property type="match status" value="1"/>
</dbReference>
<dbReference type="GO" id="GO:0008081">
    <property type="term" value="F:phosphoric diester hydrolase activity"/>
    <property type="evidence" value="ECO:0007669"/>
    <property type="project" value="TreeGrafter"/>
</dbReference>
<name>A0A1M6N552_9FIRM</name>
<protein>
    <submittedName>
        <fullName evidence="2">Sugar phosphate isomerase/epimerase</fullName>
    </submittedName>
</protein>
<dbReference type="InterPro" id="IPR036237">
    <property type="entry name" value="Xyl_isomerase-like_sf"/>
</dbReference>
<evidence type="ECO:0000259" key="1">
    <source>
        <dbReference type="Pfam" id="PF01261"/>
    </source>
</evidence>
<dbReference type="GO" id="GO:0016853">
    <property type="term" value="F:isomerase activity"/>
    <property type="evidence" value="ECO:0007669"/>
    <property type="project" value="UniProtKB-KW"/>
</dbReference>
<dbReference type="RefSeq" id="WP_072888155.1">
    <property type="nucleotide sequence ID" value="NZ_FRAE01000020.1"/>
</dbReference>
<keyword evidence="2" id="KW-0413">Isomerase</keyword>
<dbReference type="GO" id="GO:0003906">
    <property type="term" value="F:DNA-(apurinic or apyrimidinic site) endonuclease activity"/>
    <property type="evidence" value="ECO:0007669"/>
    <property type="project" value="TreeGrafter"/>
</dbReference>
<dbReference type="InterPro" id="IPR013022">
    <property type="entry name" value="Xyl_isomerase-like_TIM-brl"/>
</dbReference>
<dbReference type="GO" id="GO:0008270">
    <property type="term" value="F:zinc ion binding"/>
    <property type="evidence" value="ECO:0007669"/>
    <property type="project" value="InterPro"/>
</dbReference>
<dbReference type="STRING" id="1123349.SAMN02744037_01161"/>
<dbReference type="SUPFAM" id="SSF51658">
    <property type="entry name" value="Xylose isomerase-like"/>
    <property type="match status" value="1"/>
</dbReference>
<sequence length="252" mass="29649">MKLGISAMAYDIKEKIDICKELGFNHIEVGIDNLEDWDFLYEEKEELKKNDISIGVHMPMELNTCESIKYIRKCWIDFFIENYKKGKILDVKYYNLHLGYGLKNRVKNYREKYLNNTLCFFQKVLENITNAEIYIENTYVSEGHLVNLGDNVNDFEYIFKNVKKDNFGFCYDSGHNLINSDDYVNKLSSYIKLIHLSNNDGKSDLHLGLSEIGLLSEEDIKYLLNLKSVKYIVLEMNEKFFQSSKNIIFKNL</sequence>
<proteinExistence type="predicted"/>
<dbReference type="InterPro" id="IPR001719">
    <property type="entry name" value="AP_endonuc_2"/>
</dbReference>
<evidence type="ECO:0000313" key="2">
    <source>
        <dbReference type="EMBL" id="SHJ90788.1"/>
    </source>
</evidence>
<accession>A0A1M6N552</accession>
<dbReference type="EMBL" id="FRAE01000020">
    <property type="protein sequence ID" value="SHJ90788.1"/>
    <property type="molecule type" value="Genomic_DNA"/>
</dbReference>
<gene>
    <name evidence="2" type="ORF">SAMN02744037_01161</name>
</gene>
<dbReference type="GO" id="GO:0003677">
    <property type="term" value="F:DNA binding"/>
    <property type="evidence" value="ECO:0007669"/>
    <property type="project" value="InterPro"/>
</dbReference>
<organism evidence="2 3">
    <name type="scientific">Tepidibacter formicigenes DSM 15518</name>
    <dbReference type="NCBI Taxonomy" id="1123349"/>
    <lineage>
        <taxon>Bacteria</taxon>
        <taxon>Bacillati</taxon>
        <taxon>Bacillota</taxon>
        <taxon>Clostridia</taxon>
        <taxon>Peptostreptococcales</taxon>
        <taxon>Peptostreptococcaceae</taxon>
        <taxon>Tepidibacter</taxon>
    </lineage>
</organism>
<reference evidence="3" key="1">
    <citation type="submission" date="2016-11" db="EMBL/GenBank/DDBJ databases">
        <authorList>
            <person name="Varghese N."/>
            <person name="Submissions S."/>
        </authorList>
    </citation>
    <scope>NUCLEOTIDE SEQUENCE [LARGE SCALE GENOMIC DNA]</scope>
    <source>
        <strain evidence="3">DSM 15518</strain>
    </source>
</reference>
<dbReference type="PANTHER" id="PTHR21445">
    <property type="entry name" value="ENDONUCLEASE IV ENDODEOXYRIBONUCLEASE IV"/>
    <property type="match status" value="1"/>
</dbReference>